<name>A0AA96RJN2_9BACL</name>
<keyword evidence="2" id="KW-1185">Reference proteome</keyword>
<reference evidence="1" key="1">
    <citation type="submission" date="2022-02" db="EMBL/GenBank/DDBJ databases">
        <title>Paenibacillus sp. MBLB1832 Whole Genome Shotgun Sequencing.</title>
        <authorList>
            <person name="Hwang C.Y."/>
            <person name="Cho E.-S."/>
            <person name="Seo M.-J."/>
        </authorList>
    </citation>
    <scope>NUCLEOTIDE SEQUENCE</scope>
    <source>
        <strain evidence="1">MBLB1832</strain>
    </source>
</reference>
<accession>A0AA96RJN2</accession>
<proteinExistence type="predicted"/>
<gene>
    <name evidence="1" type="ORF">MJB10_23205</name>
</gene>
<dbReference type="SUPFAM" id="SSF49899">
    <property type="entry name" value="Concanavalin A-like lectins/glucanases"/>
    <property type="match status" value="1"/>
</dbReference>
<dbReference type="Gene3D" id="2.60.120.260">
    <property type="entry name" value="Galactose-binding domain-like"/>
    <property type="match status" value="1"/>
</dbReference>
<dbReference type="Gene3D" id="2.60.120.200">
    <property type="match status" value="1"/>
</dbReference>
<protein>
    <submittedName>
        <fullName evidence="1">Uncharacterized protein</fullName>
    </submittedName>
</protein>
<dbReference type="Proteomes" id="UP001304650">
    <property type="component" value="Chromosome"/>
</dbReference>
<sequence length="380" mass="41342">MSFKTGSTNTSATIYFKKTSATGEAYCDDAGLVLDSTVYQSIYTSDGFDSGLSNWATAAGTPSLSSAQTHSGSNSYLIDQDQDAILQSFDTSYNKIVSIWFYDTATATNMQNGAVVDDSVNTRGIFVNTPTSTTKYSYRVGGTYAASNVTRTTGWHEFKFDYSSGTKLDMYIDGVLIASPTGVTNFNRIQIGDLWAGSTNTAYFDDITISDPPIFDGFESGLANWTTTNGTASTSTAQAHSGSNSYLVNEDFDSIQRIFGTSYNKIATVWFYDNASSTNMVTAAFVDDGISTRGIEVYTGISTTKYAYRVGGTHTATNITRTTGWHEFKWDYTSGTKVDMYIDGVLIASPTGLTNFNKIELGDKWVGNTNTVYFDDINIQ</sequence>
<organism evidence="1 2">
    <name type="scientific">Paenibacillus roseopurpureus</name>
    <dbReference type="NCBI Taxonomy" id="2918901"/>
    <lineage>
        <taxon>Bacteria</taxon>
        <taxon>Bacillati</taxon>
        <taxon>Bacillota</taxon>
        <taxon>Bacilli</taxon>
        <taxon>Bacillales</taxon>
        <taxon>Paenibacillaceae</taxon>
        <taxon>Paenibacillus</taxon>
    </lineage>
</organism>
<evidence type="ECO:0000313" key="1">
    <source>
        <dbReference type="EMBL" id="WNR43970.1"/>
    </source>
</evidence>
<dbReference type="AlphaFoldDB" id="A0AA96RJN2"/>
<evidence type="ECO:0000313" key="2">
    <source>
        <dbReference type="Proteomes" id="UP001304650"/>
    </source>
</evidence>
<dbReference type="EMBL" id="CP130319">
    <property type="protein sequence ID" value="WNR43970.1"/>
    <property type="molecule type" value="Genomic_DNA"/>
</dbReference>
<dbReference type="RefSeq" id="WP_314799068.1">
    <property type="nucleotide sequence ID" value="NZ_CP130319.1"/>
</dbReference>
<dbReference type="InterPro" id="IPR013320">
    <property type="entry name" value="ConA-like_dom_sf"/>
</dbReference>
<dbReference type="KEGG" id="proo:MJB10_23205"/>